<evidence type="ECO:0000256" key="13">
    <source>
        <dbReference type="SAM" id="Phobius"/>
    </source>
</evidence>
<dbReference type="InterPro" id="IPR014729">
    <property type="entry name" value="Rossmann-like_a/b/a_fold"/>
</dbReference>
<sequence>MRDDTEERPDPDALLASIQKSEDESGRGKLKIFFGACAGVGKTYTMLTEAKAQLKAGVDVVVGLAETHGREETSELLDGFEILPKRTVQGRSNLHEFDIEAALKRHPQLLVVDELAHSNLPGSRHAKRWQDVEELLEAGIDVYTALNVQHLESLNDVVAGITGITVRETVPDRIFDEAWEVRLVDIPADELLKRLDEGKIYLPNIAARAAHNFFRKGNIIALRELALRRTADRVDAQMRAYRQESAIATVWEAQDRLLVAIGTSTDSARLVRETARLANRMKAEWIAVHVEDPSRPDSEEKKRVFDVLNLAGQLGAETTVLSGSDPVAVIAEYARRRNVTKIVLGAKPRSKFAIFRAGVADKLLTRYPDLDVVQIALEDSKTRERSKWLNGEGNAPAINYLWATIACVATLVATAFLLSIFEPANVIILILLMAVAVGAVWGCGPAAWAVFLAALAFDFFYVPPILKFTTNNTQYIFTFFLVLITAVYVGLMSGKLRREADLACVRDFRSSAVAELAKELTKSITVEQVAEVVQRHLSPLLQADISLGFPDHDDRLSFKSKKLPDIEVAQWSYDHSQEAGLGTMTLSAAKERMIPLLTRRRCWGVMALSPTGALTLENPDTKRLLDACAVQVAQTIERIEYSNIAKDAMIRGEAERMRATLLGAVSRDISLPVNSILKTTEKLLPELLGSPYSAAVSSIQGQAALLRRLTGNLKEMARLQAGNAELDLAQTDISQLITEAAGQFWSIDSGKTIQTDVSSDLPKVRIDRSLIMRALENLIDNAEKYSPKGTPVEISAQGKNHGVEIVVRDHGKGIPQGIKAFAAEVAAGEATSAPPAESGERKAGLGLALVRVIAEAHHGKVSAANMPDGGAAVKLWLPEQGPEKAA</sequence>
<keyword evidence="6 13" id="KW-0812">Transmembrane</keyword>
<evidence type="ECO:0000256" key="8">
    <source>
        <dbReference type="ARBA" id="ARBA00022777"/>
    </source>
</evidence>
<protein>
    <recommendedName>
        <fullName evidence="3">histidine kinase</fullName>
        <ecNumber evidence="3">2.7.13.3</ecNumber>
    </recommendedName>
</protein>
<dbReference type="Pfam" id="PF02518">
    <property type="entry name" value="HATPase_c"/>
    <property type="match status" value="1"/>
</dbReference>
<evidence type="ECO:0000256" key="7">
    <source>
        <dbReference type="ARBA" id="ARBA00022741"/>
    </source>
</evidence>
<keyword evidence="4" id="KW-0597">Phosphoprotein</keyword>
<dbReference type="CDD" id="cd00075">
    <property type="entry name" value="HATPase"/>
    <property type="match status" value="1"/>
</dbReference>
<dbReference type="GO" id="GO:0005886">
    <property type="term" value="C:plasma membrane"/>
    <property type="evidence" value="ECO:0007669"/>
    <property type="project" value="TreeGrafter"/>
</dbReference>
<dbReference type="PRINTS" id="PR00344">
    <property type="entry name" value="BCTRLSENSOR"/>
</dbReference>
<organism evidence="15 16">
    <name type="scientific">Mesosutterella multiformis</name>
    <dbReference type="NCBI Taxonomy" id="2259133"/>
    <lineage>
        <taxon>Bacteria</taxon>
        <taxon>Pseudomonadati</taxon>
        <taxon>Pseudomonadota</taxon>
        <taxon>Betaproteobacteria</taxon>
        <taxon>Burkholderiales</taxon>
        <taxon>Sutterellaceae</taxon>
        <taxon>Mesosutterella</taxon>
    </lineage>
</organism>
<feature type="domain" description="Histidine kinase" evidence="14">
    <location>
        <begin position="664"/>
        <end position="881"/>
    </location>
</feature>
<dbReference type="Pfam" id="PF00582">
    <property type="entry name" value="Usp"/>
    <property type="match status" value="1"/>
</dbReference>
<dbReference type="InterPro" id="IPR029016">
    <property type="entry name" value="GAF-like_dom_sf"/>
</dbReference>
<evidence type="ECO:0000256" key="4">
    <source>
        <dbReference type="ARBA" id="ARBA00022553"/>
    </source>
</evidence>
<evidence type="ECO:0000313" key="15">
    <source>
        <dbReference type="EMBL" id="GBO93010.1"/>
    </source>
</evidence>
<dbReference type="EMBL" id="BGZJ01000001">
    <property type="protein sequence ID" value="GBO93010.1"/>
    <property type="molecule type" value="Genomic_DNA"/>
</dbReference>
<dbReference type="GO" id="GO:0005737">
    <property type="term" value="C:cytoplasm"/>
    <property type="evidence" value="ECO:0007669"/>
    <property type="project" value="UniProtKB-ARBA"/>
</dbReference>
<evidence type="ECO:0000256" key="5">
    <source>
        <dbReference type="ARBA" id="ARBA00022679"/>
    </source>
</evidence>
<dbReference type="Gene3D" id="3.30.565.10">
    <property type="entry name" value="Histidine kinase-like ATPase, C-terminal domain"/>
    <property type="match status" value="1"/>
</dbReference>
<evidence type="ECO:0000256" key="12">
    <source>
        <dbReference type="ARBA" id="ARBA00023136"/>
    </source>
</evidence>
<keyword evidence="16" id="KW-1185">Reference proteome</keyword>
<comment type="caution">
    <text evidence="15">The sequence shown here is derived from an EMBL/GenBank/DDBJ whole genome shotgun (WGS) entry which is preliminary data.</text>
</comment>
<evidence type="ECO:0000256" key="3">
    <source>
        <dbReference type="ARBA" id="ARBA00012438"/>
    </source>
</evidence>
<dbReference type="InterPro" id="IPR003852">
    <property type="entry name" value="Sig_transdc_His_kinase_KdpD_N"/>
</dbReference>
<evidence type="ECO:0000256" key="11">
    <source>
        <dbReference type="ARBA" id="ARBA00023012"/>
    </source>
</evidence>
<dbReference type="OrthoDB" id="9806130at2"/>
<feature type="transmembrane region" description="Helical" evidence="13">
    <location>
        <begin position="400"/>
        <end position="421"/>
    </location>
</feature>
<comment type="catalytic activity">
    <reaction evidence="1">
        <text>ATP + protein L-histidine = ADP + protein N-phospho-L-histidine.</text>
        <dbReference type="EC" id="2.7.13.3"/>
    </reaction>
</comment>
<dbReference type="InterPro" id="IPR005467">
    <property type="entry name" value="His_kinase_dom"/>
</dbReference>
<dbReference type="SUPFAM" id="SSF55874">
    <property type="entry name" value="ATPase domain of HSP90 chaperone/DNA topoisomerase II/histidine kinase"/>
    <property type="match status" value="1"/>
</dbReference>
<dbReference type="SUPFAM" id="SSF52402">
    <property type="entry name" value="Adenine nucleotide alpha hydrolases-like"/>
    <property type="match status" value="1"/>
</dbReference>
<dbReference type="InterPro" id="IPR038318">
    <property type="entry name" value="KdpD_sf"/>
</dbReference>
<dbReference type="Pfam" id="PF13493">
    <property type="entry name" value="DUF4118"/>
    <property type="match status" value="1"/>
</dbReference>
<dbReference type="InterPro" id="IPR004358">
    <property type="entry name" value="Sig_transdc_His_kin-like_C"/>
</dbReference>
<dbReference type="Gene3D" id="3.40.50.620">
    <property type="entry name" value="HUPs"/>
    <property type="match status" value="1"/>
</dbReference>
<evidence type="ECO:0000256" key="2">
    <source>
        <dbReference type="ARBA" id="ARBA00004141"/>
    </source>
</evidence>
<keyword evidence="9" id="KW-0067">ATP-binding</keyword>
<dbReference type="InterPro" id="IPR027417">
    <property type="entry name" value="P-loop_NTPase"/>
</dbReference>
<keyword evidence="12 13" id="KW-0472">Membrane</keyword>
<feature type="transmembrane region" description="Helical" evidence="13">
    <location>
        <begin position="473"/>
        <end position="491"/>
    </location>
</feature>
<dbReference type="Proteomes" id="UP000266091">
    <property type="component" value="Unassembled WGS sequence"/>
</dbReference>
<dbReference type="InterPro" id="IPR006016">
    <property type="entry name" value="UspA"/>
</dbReference>
<reference evidence="15 16" key="1">
    <citation type="journal article" date="2018" name="Int. J. Syst. Evol. Microbiol.">
        <title>Mesosutterella multiformis gen. nov., sp. nov., a member of the family Sutterellaceae and Sutterella megalosphaeroides sp. nov., isolated from human faeces.</title>
        <authorList>
            <person name="Sakamoto M."/>
            <person name="Ikeyama N."/>
            <person name="Kunihiro T."/>
            <person name="Iino T."/>
            <person name="Yuki M."/>
            <person name="Ohkuma M."/>
        </authorList>
    </citation>
    <scope>NUCLEOTIDE SEQUENCE [LARGE SCALE GENOMIC DNA]</scope>
    <source>
        <strain evidence="15 16">4NBBH2</strain>
    </source>
</reference>
<evidence type="ECO:0000256" key="9">
    <source>
        <dbReference type="ARBA" id="ARBA00022840"/>
    </source>
</evidence>
<comment type="subcellular location">
    <subcellularLocation>
        <location evidence="2">Membrane</location>
        <topology evidence="2">Multi-pass membrane protein</topology>
    </subcellularLocation>
</comment>
<keyword evidence="7" id="KW-0547">Nucleotide-binding</keyword>
<dbReference type="PROSITE" id="PS50109">
    <property type="entry name" value="HIS_KIN"/>
    <property type="match status" value="1"/>
</dbReference>
<dbReference type="FunFam" id="3.40.50.300:FF:000483">
    <property type="entry name" value="Sensor histidine kinase KdpD"/>
    <property type="match status" value="1"/>
</dbReference>
<keyword evidence="11" id="KW-0902">Two-component regulatory system</keyword>
<dbReference type="GO" id="GO:0000155">
    <property type="term" value="F:phosphorelay sensor kinase activity"/>
    <property type="evidence" value="ECO:0007669"/>
    <property type="project" value="InterPro"/>
</dbReference>
<dbReference type="InterPro" id="IPR025201">
    <property type="entry name" value="KdpD_TM"/>
</dbReference>
<dbReference type="GO" id="GO:0005524">
    <property type="term" value="F:ATP binding"/>
    <property type="evidence" value="ECO:0007669"/>
    <property type="project" value="UniProtKB-KW"/>
</dbReference>
<keyword evidence="10 13" id="KW-1133">Transmembrane helix</keyword>
<dbReference type="Pfam" id="PF02702">
    <property type="entry name" value="KdpD"/>
    <property type="match status" value="1"/>
</dbReference>
<gene>
    <name evidence="15" type="primary">kdpD</name>
    <name evidence="15" type="ORF">MESMUL_03640</name>
</gene>
<keyword evidence="5" id="KW-0808">Transferase</keyword>
<feature type="transmembrane region" description="Helical" evidence="13">
    <location>
        <begin position="428"/>
        <end position="461"/>
    </location>
</feature>
<name>A0A388SC76_9BURK</name>
<evidence type="ECO:0000259" key="14">
    <source>
        <dbReference type="PROSITE" id="PS50109"/>
    </source>
</evidence>
<dbReference type="InterPro" id="IPR003594">
    <property type="entry name" value="HATPase_dom"/>
</dbReference>
<dbReference type="AlphaFoldDB" id="A0A388SC76"/>
<evidence type="ECO:0000256" key="6">
    <source>
        <dbReference type="ARBA" id="ARBA00022692"/>
    </source>
</evidence>
<evidence type="ECO:0000256" key="1">
    <source>
        <dbReference type="ARBA" id="ARBA00000085"/>
    </source>
</evidence>
<dbReference type="PANTHER" id="PTHR45569">
    <property type="entry name" value="SENSOR PROTEIN KDPD"/>
    <property type="match status" value="1"/>
</dbReference>
<dbReference type="SMART" id="SM00387">
    <property type="entry name" value="HATPase_c"/>
    <property type="match status" value="1"/>
</dbReference>
<dbReference type="InterPro" id="IPR036890">
    <property type="entry name" value="HATPase_C_sf"/>
</dbReference>
<dbReference type="Gene3D" id="1.20.120.620">
    <property type="entry name" value="Backbone structure of the membrane domain of e. Coli histidine kinase receptor kdpd"/>
    <property type="match status" value="1"/>
</dbReference>
<keyword evidence="8 15" id="KW-0418">Kinase</keyword>
<dbReference type="Gene3D" id="3.30.450.40">
    <property type="match status" value="1"/>
</dbReference>
<accession>A0A388SC76</accession>
<dbReference type="EC" id="2.7.13.3" evidence="3"/>
<dbReference type="CDD" id="cd01987">
    <property type="entry name" value="USP_KdpD-like"/>
    <property type="match status" value="1"/>
</dbReference>
<evidence type="ECO:0000313" key="16">
    <source>
        <dbReference type="Proteomes" id="UP000266091"/>
    </source>
</evidence>
<proteinExistence type="predicted"/>
<dbReference type="Gene3D" id="3.40.50.300">
    <property type="entry name" value="P-loop containing nucleotide triphosphate hydrolases"/>
    <property type="match status" value="1"/>
</dbReference>
<evidence type="ECO:0000256" key="10">
    <source>
        <dbReference type="ARBA" id="ARBA00022989"/>
    </source>
</evidence>
<dbReference type="PANTHER" id="PTHR45569:SF1">
    <property type="entry name" value="SENSOR PROTEIN KDPD"/>
    <property type="match status" value="1"/>
</dbReference>
<dbReference type="InterPro" id="IPR052023">
    <property type="entry name" value="Histidine_kinase_KdpD"/>
</dbReference>
<accession>A0A401LKZ5</accession>
<dbReference type="RefSeq" id="WP_116269485.1">
    <property type="nucleotide sequence ID" value="NZ_BGZJ01000001.1"/>
</dbReference>